<dbReference type="AlphaFoldDB" id="A0A0E9Q9X5"/>
<name>A0A0E9Q9X5_ANGAN</name>
<evidence type="ECO:0000313" key="1">
    <source>
        <dbReference type="EMBL" id="JAH12898.1"/>
    </source>
</evidence>
<sequence>MYIPKTYNAECSLTRVCWCVVSIK</sequence>
<dbReference type="EMBL" id="GBXM01095679">
    <property type="protein sequence ID" value="JAH12898.1"/>
    <property type="molecule type" value="Transcribed_RNA"/>
</dbReference>
<accession>A0A0E9Q9X5</accession>
<reference evidence="1" key="1">
    <citation type="submission" date="2014-11" db="EMBL/GenBank/DDBJ databases">
        <authorList>
            <person name="Amaro Gonzalez C."/>
        </authorList>
    </citation>
    <scope>NUCLEOTIDE SEQUENCE</scope>
</reference>
<protein>
    <submittedName>
        <fullName evidence="1">Uncharacterized protein</fullName>
    </submittedName>
</protein>
<reference evidence="1" key="2">
    <citation type="journal article" date="2015" name="Fish Shellfish Immunol.">
        <title>Early steps in the European eel (Anguilla anguilla)-Vibrio vulnificus interaction in the gills: Role of the RtxA13 toxin.</title>
        <authorList>
            <person name="Callol A."/>
            <person name="Pajuelo D."/>
            <person name="Ebbesson L."/>
            <person name="Teles M."/>
            <person name="MacKenzie S."/>
            <person name="Amaro C."/>
        </authorList>
    </citation>
    <scope>NUCLEOTIDE SEQUENCE</scope>
</reference>
<organism evidence="1">
    <name type="scientific">Anguilla anguilla</name>
    <name type="common">European freshwater eel</name>
    <name type="synonym">Muraena anguilla</name>
    <dbReference type="NCBI Taxonomy" id="7936"/>
    <lineage>
        <taxon>Eukaryota</taxon>
        <taxon>Metazoa</taxon>
        <taxon>Chordata</taxon>
        <taxon>Craniata</taxon>
        <taxon>Vertebrata</taxon>
        <taxon>Euteleostomi</taxon>
        <taxon>Actinopterygii</taxon>
        <taxon>Neopterygii</taxon>
        <taxon>Teleostei</taxon>
        <taxon>Anguilliformes</taxon>
        <taxon>Anguillidae</taxon>
        <taxon>Anguilla</taxon>
    </lineage>
</organism>
<proteinExistence type="predicted"/>